<dbReference type="InterPro" id="IPR008571">
    <property type="entry name" value="HerA-like"/>
</dbReference>
<feature type="compositionally biased region" description="Polar residues" evidence="1">
    <location>
        <begin position="368"/>
        <end position="380"/>
    </location>
</feature>
<sequence>MSTSVLNQQPGAVSQYPIPQHEQIEASVASALQVVDDIVLKNYISKLEALDVVPLDAHTLETNLTENVRFFKITEMVYEKDEYSTYKFASVFHALSSANCAIFILIDSDGAKTEFYMGIRSLDSARTTHSLKDTLKSAITGQFPGVKTEDYLDEEMRAVLGRMKTNTISAVSCVANDKDEQNRANHSFVQGLEKLALSMQGEKYTAIILANGTTQQQLSDIRKGYEQIYTQLSPFGTSQVSYAMNRSYNLSEAVTRGSSQGSSFSETQSSTRGTTETSSSGTSESVSVESGASKAVKGLAAAAGMIGAALAPVTGGASLAAGGVLAGSLGVLGMAIQSTKTTGSTSQTSTADSLSDTTGTSKGTTTSVNESSTATQGQQLGDSQNMTLTLQDKTIIGMLDRIDLQLARLQEFESLGMWECAAYFMSENPYAAEMAASTYKALMRGEHSGVELSAINSWGLRDGDKASRIREYVTNFMHPVFAYRNEAGNIQVTPCSLVSGNELALHMGLPRRSVSGFPVIEHADFGKDVVRYEGSKSANNINLGRLFNMGSVHDNRIGLDRNTLTMHTFITGSTGSGKSNTVYELLRQLDAVDVRFMVIEPAKGEYKHVFGHRHDVRVLGTNAQYSELLRINPFRFPKGIHVLEHVDRLIEIFNVCWPMYAAMPAVLKDAVLQAYEVCGWDLAESSNRFSGEWFPTFADLQHELVQVIESSAYSQELKSNYTGSLVTRVKSLTNGLNGQLFTADETPNEALFDDNVIIDLSRVGSLETKSFIMGLLIMRLNEHRMTHAEGMNLPLKHVTVLEEAHHILRRASIEQNPENPSVSGKSVELLANAIAEMRTYGEGFIIADQSPSAVDMSAIRNTNTKIIMRLPDEADRRLAGKSAALKDGQLDEISKLPRGVAVVYQNDWLEPVLCQIRKFDEADRRPYRYEPAGSARGTETARFKAAFIKLLLRGRVPEDTEPDLAYLGDAVDRTNLSTRMKMIIRRLLEEYRRTNRLELWKDERFGETADLVTGQLGSRAAVDALIRSEKRFSDLNASLRLFIDREIPGLSAEWQMSIAQCLMRSFPDRDDERLEIYSAWRKHTLESGEWLS</sequence>
<feature type="compositionally biased region" description="Low complexity" evidence="1">
    <location>
        <begin position="340"/>
        <end position="367"/>
    </location>
</feature>
<dbReference type="RefSeq" id="WP_162355081.1">
    <property type="nucleotide sequence ID" value="NZ_CP048209.1"/>
</dbReference>
<dbReference type="AlphaFoldDB" id="A0A6C0FUF7"/>
<evidence type="ECO:0000313" key="3">
    <source>
        <dbReference type="EMBL" id="QHT59013.1"/>
    </source>
</evidence>
<name>A0A6C0FUF7_9BACL</name>
<dbReference type="Pfam" id="PF01935">
    <property type="entry name" value="DUF87"/>
    <property type="match status" value="1"/>
</dbReference>
<dbReference type="Gene3D" id="3.40.50.300">
    <property type="entry name" value="P-loop containing nucleotide triphosphate hydrolases"/>
    <property type="match status" value="2"/>
</dbReference>
<feature type="region of interest" description="Disordered" evidence="1">
    <location>
        <begin position="340"/>
        <end position="380"/>
    </location>
</feature>
<feature type="domain" description="Helicase HerA central" evidence="2">
    <location>
        <begin position="542"/>
        <end position="776"/>
    </location>
</feature>
<dbReference type="EMBL" id="CP048209">
    <property type="protein sequence ID" value="QHT59013.1"/>
    <property type="molecule type" value="Genomic_DNA"/>
</dbReference>
<dbReference type="SUPFAM" id="SSF52540">
    <property type="entry name" value="P-loop containing nucleoside triphosphate hydrolases"/>
    <property type="match status" value="1"/>
</dbReference>
<organism evidence="3 4">
    <name type="scientific">Paenibacillus lycopersici</name>
    <dbReference type="NCBI Taxonomy" id="2704462"/>
    <lineage>
        <taxon>Bacteria</taxon>
        <taxon>Bacillati</taxon>
        <taxon>Bacillota</taxon>
        <taxon>Bacilli</taxon>
        <taxon>Bacillales</taxon>
        <taxon>Paenibacillaceae</taxon>
        <taxon>Paenibacillus</taxon>
    </lineage>
</organism>
<feature type="region of interest" description="Disordered" evidence="1">
    <location>
        <begin position="254"/>
        <end position="289"/>
    </location>
</feature>
<dbReference type="PANTHER" id="PTHR42957">
    <property type="entry name" value="HELICASE MJ1565-RELATED"/>
    <property type="match status" value="1"/>
</dbReference>
<keyword evidence="4" id="KW-1185">Reference proteome</keyword>
<gene>
    <name evidence="3" type="ORF">GXP70_02910</name>
</gene>
<reference evidence="3 4" key="1">
    <citation type="submission" date="2020-01" db="EMBL/GenBank/DDBJ databases">
        <title>Paenibacillus sp. nov., isolated from tomato rhizosphere.</title>
        <authorList>
            <person name="Weon H.-Y."/>
            <person name="Lee S.A."/>
        </authorList>
    </citation>
    <scope>NUCLEOTIDE SEQUENCE [LARGE SCALE GENOMIC DNA]</scope>
    <source>
        <strain evidence="3 4">12200R-189</strain>
    </source>
</reference>
<dbReference type="KEGG" id="plyc:GXP70_02910"/>
<dbReference type="InterPro" id="IPR027417">
    <property type="entry name" value="P-loop_NTPase"/>
</dbReference>
<dbReference type="GO" id="GO:0005524">
    <property type="term" value="F:ATP binding"/>
    <property type="evidence" value="ECO:0007669"/>
    <property type="project" value="UniProtKB-KW"/>
</dbReference>
<evidence type="ECO:0000259" key="2">
    <source>
        <dbReference type="Pfam" id="PF01935"/>
    </source>
</evidence>
<feature type="compositionally biased region" description="Low complexity" evidence="1">
    <location>
        <begin position="255"/>
        <end position="289"/>
    </location>
</feature>
<dbReference type="PANTHER" id="PTHR42957:SF2">
    <property type="entry name" value="HELICASE HERA CENTRAL DOMAIN-CONTAINING PROTEIN"/>
    <property type="match status" value="1"/>
</dbReference>
<protein>
    <submittedName>
        <fullName evidence="3">ATP-binding protein</fullName>
    </submittedName>
</protein>
<dbReference type="InterPro" id="IPR002789">
    <property type="entry name" value="HerA_central"/>
</dbReference>
<proteinExistence type="predicted"/>
<keyword evidence="3" id="KW-0067">ATP-binding</keyword>
<evidence type="ECO:0000256" key="1">
    <source>
        <dbReference type="SAM" id="MobiDB-lite"/>
    </source>
</evidence>
<evidence type="ECO:0000313" key="4">
    <source>
        <dbReference type="Proteomes" id="UP000476064"/>
    </source>
</evidence>
<keyword evidence="3" id="KW-0547">Nucleotide-binding</keyword>
<accession>A0A6C0FUF7</accession>
<dbReference type="Proteomes" id="UP000476064">
    <property type="component" value="Chromosome"/>
</dbReference>